<evidence type="ECO:0000313" key="5">
    <source>
        <dbReference type="EMBL" id="SNR86853.1"/>
    </source>
</evidence>
<dbReference type="InterPro" id="IPR051120">
    <property type="entry name" value="ABC_AA/LPS_Transport"/>
</dbReference>
<reference evidence="6" key="1">
    <citation type="submission" date="2017-06" db="EMBL/GenBank/DDBJ databases">
        <authorList>
            <person name="Varghese N."/>
            <person name="Submissions S."/>
        </authorList>
    </citation>
    <scope>NUCLEOTIDE SEQUENCE [LARGE SCALE GENOMIC DNA]</scope>
    <source>
        <strain evidence="6">DSM 15668</strain>
    </source>
</reference>
<dbReference type="CDD" id="cd03219">
    <property type="entry name" value="ABC_Mj1267_LivG_branched"/>
    <property type="match status" value="1"/>
</dbReference>
<dbReference type="GO" id="GO:1903806">
    <property type="term" value="P:L-isoleucine import across plasma membrane"/>
    <property type="evidence" value="ECO:0007669"/>
    <property type="project" value="TreeGrafter"/>
</dbReference>
<dbReference type="OrthoDB" id="9805514at2"/>
<dbReference type="InterPro" id="IPR003593">
    <property type="entry name" value="AAA+_ATPase"/>
</dbReference>
<organism evidence="5 6">
    <name type="scientific">Desulfurobacterium atlanticum</name>
    <dbReference type="NCBI Taxonomy" id="240169"/>
    <lineage>
        <taxon>Bacteria</taxon>
        <taxon>Pseudomonadati</taxon>
        <taxon>Aquificota</taxon>
        <taxon>Aquificia</taxon>
        <taxon>Desulfurobacteriales</taxon>
        <taxon>Desulfurobacteriaceae</taxon>
        <taxon>Desulfurobacterium</taxon>
    </lineage>
</organism>
<proteinExistence type="predicted"/>
<evidence type="ECO:0000313" key="6">
    <source>
        <dbReference type="Proteomes" id="UP000198405"/>
    </source>
</evidence>
<dbReference type="GO" id="GO:0042941">
    <property type="term" value="P:D-alanine transmembrane transport"/>
    <property type="evidence" value="ECO:0007669"/>
    <property type="project" value="TreeGrafter"/>
</dbReference>
<dbReference type="GO" id="GO:0015808">
    <property type="term" value="P:L-alanine transport"/>
    <property type="evidence" value="ECO:0007669"/>
    <property type="project" value="TreeGrafter"/>
</dbReference>
<dbReference type="Proteomes" id="UP000198405">
    <property type="component" value="Unassembled WGS sequence"/>
</dbReference>
<dbReference type="GO" id="GO:0015188">
    <property type="term" value="F:L-isoleucine transmembrane transporter activity"/>
    <property type="evidence" value="ECO:0007669"/>
    <property type="project" value="TreeGrafter"/>
</dbReference>
<dbReference type="PANTHER" id="PTHR45772">
    <property type="entry name" value="CONSERVED COMPONENT OF ABC TRANSPORTER FOR NATURAL AMINO ACIDS-RELATED"/>
    <property type="match status" value="1"/>
</dbReference>
<keyword evidence="3 5" id="KW-0067">ATP-binding</keyword>
<gene>
    <name evidence="5" type="ORF">SAMN06265340_11214</name>
</gene>
<dbReference type="GO" id="GO:0016887">
    <property type="term" value="F:ATP hydrolysis activity"/>
    <property type="evidence" value="ECO:0007669"/>
    <property type="project" value="InterPro"/>
</dbReference>
<evidence type="ECO:0000256" key="2">
    <source>
        <dbReference type="ARBA" id="ARBA00022741"/>
    </source>
</evidence>
<evidence type="ECO:0000256" key="1">
    <source>
        <dbReference type="ARBA" id="ARBA00022448"/>
    </source>
</evidence>
<keyword evidence="6" id="KW-1185">Reference proteome</keyword>
<evidence type="ECO:0000256" key="3">
    <source>
        <dbReference type="ARBA" id="ARBA00022840"/>
    </source>
</evidence>
<sequence>MEAQKEPILEVKNLTKKFGGLVAVDNVTLEVYPEQIVALIGPNGAGKTTFFNCVTGIYKPTSGDIFLKTKEGKKVRINGLKPNQITELGLARTFQNIRLFPNMTALENVMIGRHCRTRTGILGAIFRPPKTKEEEEETIEKSYQLLKTVGLEKYVNELAKNLPYGAQRRLEIARALATEPTILLLDEPAAGMNPKETAELMDLIYHIRDNEKIAILLIEHDMKLVMNISEMVYVMEYGRLLAKGTPEEIRRNPDVIKAYLGEEHNA</sequence>
<dbReference type="InterPro" id="IPR032823">
    <property type="entry name" value="BCA_ABC_TP_C"/>
</dbReference>
<dbReference type="AlphaFoldDB" id="A0A238ZW15"/>
<dbReference type="GO" id="GO:0005524">
    <property type="term" value="F:ATP binding"/>
    <property type="evidence" value="ECO:0007669"/>
    <property type="project" value="UniProtKB-KW"/>
</dbReference>
<dbReference type="Gene3D" id="3.40.50.300">
    <property type="entry name" value="P-loop containing nucleotide triphosphate hydrolases"/>
    <property type="match status" value="1"/>
</dbReference>
<dbReference type="InterPro" id="IPR003439">
    <property type="entry name" value="ABC_transporter-like_ATP-bd"/>
</dbReference>
<keyword evidence="1" id="KW-0813">Transport</keyword>
<dbReference type="Pfam" id="PF12399">
    <property type="entry name" value="BCA_ABC_TP_C"/>
    <property type="match status" value="1"/>
</dbReference>
<dbReference type="EMBL" id="FZOB01000012">
    <property type="protein sequence ID" value="SNR86853.1"/>
    <property type="molecule type" value="Genomic_DNA"/>
</dbReference>
<dbReference type="GO" id="GO:0005886">
    <property type="term" value="C:plasma membrane"/>
    <property type="evidence" value="ECO:0007669"/>
    <property type="project" value="TreeGrafter"/>
</dbReference>
<dbReference type="PROSITE" id="PS50893">
    <property type="entry name" value="ABC_TRANSPORTER_2"/>
    <property type="match status" value="1"/>
</dbReference>
<dbReference type="GO" id="GO:0005304">
    <property type="term" value="F:L-valine transmembrane transporter activity"/>
    <property type="evidence" value="ECO:0007669"/>
    <property type="project" value="TreeGrafter"/>
</dbReference>
<evidence type="ECO:0000259" key="4">
    <source>
        <dbReference type="PROSITE" id="PS50893"/>
    </source>
</evidence>
<dbReference type="GO" id="GO:0015192">
    <property type="term" value="F:L-phenylalanine transmembrane transporter activity"/>
    <property type="evidence" value="ECO:0007669"/>
    <property type="project" value="TreeGrafter"/>
</dbReference>
<dbReference type="SMART" id="SM00382">
    <property type="entry name" value="AAA"/>
    <property type="match status" value="1"/>
</dbReference>
<dbReference type="SUPFAM" id="SSF52540">
    <property type="entry name" value="P-loop containing nucleoside triphosphate hydrolases"/>
    <property type="match status" value="1"/>
</dbReference>
<name>A0A238ZW15_9BACT</name>
<dbReference type="PANTHER" id="PTHR45772:SF7">
    <property type="entry name" value="AMINO ACID ABC TRANSPORTER ATP-BINDING PROTEIN"/>
    <property type="match status" value="1"/>
</dbReference>
<dbReference type="InterPro" id="IPR027417">
    <property type="entry name" value="P-loop_NTPase"/>
</dbReference>
<dbReference type="FunFam" id="3.40.50.300:FF:000421">
    <property type="entry name" value="Branched-chain amino acid ABC transporter ATP-binding protein"/>
    <property type="match status" value="1"/>
</dbReference>
<dbReference type="RefSeq" id="WP_089323494.1">
    <property type="nucleotide sequence ID" value="NZ_FZOB01000012.1"/>
</dbReference>
<keyword evidence="2" id="KW-0547">Nucleotide-binding</keyword>
<dbReference type="GO" id="GO:1903805">
    <property type="term" value="P:L-valine import across plasma membrane"/>
    <property type="evidence" value="ECO:0007669"/>
    <property type="project" value="TreeGrafter"/>
</dbReference>
<accession>A0A238ZW15</accession>
<protein>
    <submittedName>
        <fullName evidence="5">Amino acid/amide ABC transporter ATP-binding protein 1, HAAT family</fullName>
    </submittedName>
</protein>
<dbReference type="Pfam" id="PF00005">
    <property type="entry name" value="ABC_tran"/>
    <property type="match status" value="1"/>
</dbReference>
<feature type="domain" description="ABC transporter" evidence="4">
    <location>
        <begin position="9"/>
        <end position="262"/>
    </location>
</feature>